<protein>
    <submittedName>
        <fullName evidence="1">Putative salivary secreted Tyr rich peptide</fullName>
    </submittedName>
</protein>
<sequence>MLVIKLFFAVLFALVGMSMAEPKPILSAIADGYYGRRGYYDYPRRYYRRGYYEPAPRYYEEPAPAPVREAPAPSQGIVVQQVQNTNAQ</sequence>
<proteinExistence type="evidence at transcript level"/>
<dbReference type="EMBL" id="EF382742">
    <property type="protein sequence ID" value="ABN54473.1"/>
    <property type="molecule type" value="mRNA"/>
</dbReference>
<name>A3FK34_ONCFA</name>
<accession>A3FK34</accession>
<reference evidence="1" key="1">
    <citation type="submission" date="2007-01" db="EMBL/GenBank/DDBJ databases">
        <title>An insight into the sialotranscriptome of the seed-feeding bug, Oncopeltus fasciatus.</title>
        <authorList>
            <person name="Francischetti I.M.B."/>
            <person name="Lopes A.H."/>
            <person name="Dias F.A."/>
            <person name="Ribeiro J.M.C."/>
        </authorList>
    </citation>
    <scope>NUCLEOTIDE SEQUENCE</scope>
    <source>
        <tissue evidence="1">Salivary gland</tissue>
    </source>
</reference>
<organism evidence="1">
    <name type="scientific">Oncopeltus fasciatus</name>
    <name type="common">Large milkweed bug</name>
    <dbReference type="NCBI Taxonomy" id="7536"/>
    <lineage>
        <taxon>Eukaryota</taxon>
        <taxon>Metazoa</taxon>
        <taxon>Ecdysozoa</taxon>
        <taxon>Arthropoda</taxon>
        <taxon>Hexapoda</taxon>
        <taxon>Insecta</taxon>
        <taxon>Pterygota</taxon>
        <taxon>Neoptera</taxon>
        <taxon>Paraneoptera</taxon>
        <taxon>Hemiptera</taxon>
        <taxon>Heteroptera</taxon>
        <taxon>Panheteroptera</taxon>
        <taxon>Pentatomomorpha</taxon>
        <taxon>Lygaeoidea</taxon>
        <taxon>Lygaeidae</taxon>
        <taxon>Lygaeinae</taxon>
        <taxon>Oncopeltus</taxon>
    </lineage>
</organism>
<evidence type="ECO:0000313" key="1">
    <source>
        <dbReference type="EMBL" id="ABN54473.1"/>
    </source>
</evidence>
<dbReference type="AlphaFoldDB" id="A3FK34"/>